<feature type="region of interest" description="Disordered" evidence="5">
    <location>
        <begin position="2727"/>
        <end position="2969"/>
    </location>
</feature>
<accession>A0A1Z5IKN0</accession>
<gene>
    <name evidence="8" type="ORF">IWT126_02403</name>
</gene>
<dbReference type="Pfam" id="PF19258">
    <property type="entry name" value="KxYKxGKxW_sig"/>
    <property type="match status" value="1"/>
</dbReference>
<evidence type="ECO:0000313" key="8">
    <source>
        <dbReference type="EMBL" id="GAX02334.1"/>
    </source>
</evidence>
<evidence type="ECO:0000256" key="3">
    <source>
        <dbReference type="ARBA" id="ARBA00022729"/>
    </source>
</evidence>
<feature type="compositionally biased region" description="Basic and acidic residues" evidence="5">
    <location>
        <begin position="2727"/>
        <end position="2740"/>
    </location>
</feature>
<feature type="compositionally biased region" description="Low complexity" evidence="5">
    <location>
        <begin position="3207"/>
        <end position="3242"/>
    </location>
</feature>
<feature type="compositionally biased region" description="Low complexity" evidence="5">
    <location>
        <begin position="210"/>
        <end position="225"/>
    </location>
</feature>
<feature type="transmembrane region" description="Helical" evidence="6">
    <location>
        <begin position="27"/>
        <end position="44"/>
    </location>
</feature>
<protein>
    <submittedName>
        <fullName evidence="8">Mannose-specific adhesin, LPXTG-motif cell wall anchor</fullName>
    </submittedName>
</protein>
<evidence type="ECO:0000256" key="5">
    <source>
        <dbReference type="SAM" id="MobiDB-lite"/>
    </source>
</evidence>
<feature type="compositionally biased region" description="Low complexity" evidence="5">
    <location>
        <begin position="2800"/>
        <end position="2823"/>
    </location>
</feature>
<feature type="compositionally biased region" description="Low complexity" evidence="5">
    <location>
        <begin position="2893"/>
        <end position="2905"/>
    </location>
</feature>
<keyword evidence="2" id="KW-0964">Secreted</keyword>
<feature type="compositionally biased region" description="Basic and acidic residues" evidence="5">
    <location>
        <begin position="3009"/>
        <end position="3022"/>
    </location>
</feature>
<evidence type="ECO:0000256" key="2">
    <source>
        <dbReference type="ARBA" id="ARBA00022525"/>
    </source>
</evidence>
<feature type="compositionally biased region" description="Low complexity" evidence="5">
    <location>
        <begin position="3132"/>
        <end position="3198"/>
    </location>
</feature>
<dbReference type="Gene3D" id="2.60.40.4300">
    <property type="match status" value="1"/>
</dbReference>
<dbReference type="NCBIfam" id="TIGR03715">
    <property type="entry name" value="KxYKxGKxW"/>
    <property type="match status" value="1"/>
</dbReference>
<feature type="compositionally biased region" description="Polar residues" evidence="5">
    <location>
        <begin position="2744"/>
        <end position="2763"/>
    </location>
</feature>
<feature type="domain" description="Gram-positive cocci surface proteins LPxTG" evidence="7">
    <location>
        <begin position="3274"/>
        <end position="3311"/>
    </location>
</feature>
<evidence type="ECO:0000256" key="6">
    <source>
        <dbReference type="SAM" id="Phobius"/>
    </source>
</evidence>
<dbReference type="InterPro" id="IPR019931">
    <property type="entry name" value="LPXTG_anchor"/>
</dbReference>
<feature type="compositionally biased region" description="Low complexity" evidence="5">
    <location>
        <begin position="2941"/>
        <end position="2964"/>
    </location>
</feature>
<feature type="compositionally biased region" description="Low complexity" evidence="5">
    <location>
        <begin position="131"/>
        <end position="146"/>
    </location>
</feature>
<evidence type="ECO:0000256" key="1">
    <source>
        <dbReference type="ARBA" id="ARBA00022512"/>
    </source>
</evidence>
<feature type="compositionally biased region" description="Low complexity" evidence="5">
    <location>
        <begin position="2914"/>
        <end position="2926"/>
    </location>
</feature>
<evidence type="ECO:0000256" key="4">
    <source>
        <dbReference type="ARBA" id="ARBA00023088"/>
    </source>
</evidence>
<feature type="region of interest" description="Disordered" evidence="5">
    <location>
        <begin position="3009"/>
        <end position="3243"/>
    </location>
</feature>
<feature type="compositionally biased region" description="Basic and acidic residues" evidence="5">
    <location>
        <begin position="2862"/>
        <end position="2881"/>
    </location>
</feature>
<keyword evidence="6" id="KW-0472">Membrane</keyword>
<dbReference type="NCBIfam" id="TIGR01167">
    <property type="entry name" value="LPXTG_anchor"/>
    <property type="match status" value="1"/>
</dbReference>
<evidence type="ECO:0000313" key="9">
    <source>
        <dbReference type="Proteomes" id="UP000198402"/>
    </source>
</evidence>
<proteinExistence type="predicted"/>
<keyword evidence="6" id="KW-1133">Transmembrane helix</keyword>
<feature type="region of interest" description="Disordered" evidence="5">
    <location>
        <begin position="85"/>
        <end position="225"/>
    </location>
</feature>
<comment type="caution">
    <text evidence="8">The sequence shown here is derived from an EMBL/GenBank/DDBJ whole genome shotgun (WGS) entry which is preliminary data.</text>
</comment>
<keyword evidence="6" id="KW-0812">Transmembrane</keyword>
<feature type="compositionally biased region" description="Low complexity" evidence="5">
    <location>
        <begin position="85"/>
        <end position="105"/>
    </location>
</feature>
<name>A0A1Z5IKN0_9LACO</name>
<organism evidence="8 9">
    <name type="scientific">Secundilactobacillus silagei JCM 19001</name>
    <dbReference type="NCBI Taxonomy" id="1302250"/>
    <lineage>
        <taxon>Bacteria</taxon>
        <taxon>Bacillati</taxon>
        <taxon>Bacillota</taxon>
        <taxon>Bacilli</taxon>
        <taxon>Lactobacillales</taxon>
        <taxon>Lactobacillaceae</taxon>
        <taxon>Secundilactobacillus</taxon>
    </lineage>
</organism>
<reference evidence="8 9" key="1">
    <citation type="submission" date="2015-11" db="EMBL/GenBank/DDBJ databases">
        <title>Draft genome sequences of new species of the genus Lactobacillus isolated from orchardgrass silage.</title>
        <authorList>
            <person name="Tohno M."/>
            <person name="Tanizawa Y."/>
            <person name="Arita M."/>
        </authorList>
    </citation>
    <scope>NUCLEOTIDE SEQUENCE [LARGE SCALE GENOMIC DNA]</scope>
    <source>
        <strain evidence="8 9">IWT126</strain>
    </source>
</reference>
<dbReference type="EMBL" id="BCMG01000016">
    <property type="protein sequence ID" value="GAX02334.1"/>
    <property type="molecule type" value="Genomic_DNA"/>
</dbReference>
<feature type="compositionally biased region" description="Polar residues" evidence="5">
    <location>
        <begin position="3087"/>
        <end position="3131"/>
    </location>
</feature>
<keyword evidence="1" id="KW-0134">Cell wall</keyword>
<dbReference type="PROSITE" id="PS50847">
    <property type="entry name" value="GRAM_POS_ANCHORING"/>
    <property type="match status" value="1"/>
</dbReference>
<feature type="compositionally biased region" description="Low complexity" evidence="5">
    <location>
        <begin position="2773"/>
        <end position="2785"/>
    </location>
</feature>
<feature type="compositionally biased region" description="Low complexity" evidence="5">
    <location>
        <begin position="3034"/>
        <end position="3067"/>
    </location>
</feature>
<keyword evidence="3" id="KW-0732">Signal</keyword>
<dbReference type="Pfam" id="PF00746">
    <property type="entry name" value="Gram_pos_anchor"/>
    <property type="match status" value="1"/>
</dbReference>
<dbReference type="InterPro" id="IPR022263">
    <property type="entry name" value="KxYKxGKxW"/>
</dbReference>
<feature type="compositionally biased region" description="Polar residues" evidence="5">
    <location>
        <begin position="106"/>
        <end position="125"/>
    </location>
</feature>
<feature type="compositionally biased region" description="Polar residues" evidence="5">
    <location>
        <begin position="147"/>
        <end position="197"/>
    </location>
</feature>
<dbReference type="Proteomes" id="UP000198402">
    <property type="component" value="Unassembled WGS sequence"/>
</dbReference>
<keyword evidence="9" id="KW-1185">Reference proteome</keyword>
<evidence type="ECO:0000259" key="7">
    <source>
        <dbReference type="PROSITE" id="PS50847"/>
    </source>
</evidence>
<keyword evidence="4" id="KW-0572">Peptidoglycan-anchor</keyword>
<sequence>MKSRNQLLRDEGQTKTHYKMYKAHKKWLYAGISMLFFGAGMLLTDVNVQADSDSSNANSTDTTAVETAPSQALQQKSVVLGTGAANSVSSDSASDAAAPKTADTTGSTTAENAGTAANDNATQNTRGDKVSSASADTAANTDQSAAKSTTQSKTGTETGNQPASSTVTDNSATKTSDADSQNETPVTKAASDSSTKQATDKQATENDNQSAAKSAAATTDKAKTADTSSALFAKDGSLSDAAKALIAVQDKTNLNTTNATSKTGDATATNNGKTASVSAVTDKLAQALAKLPDGSAFKTLADGTVEFDLPAGVTSEELQSAQNALANSGLKAIKVTAVEDGNTTGWRNYDTLGTDNVKANTGVKTGYLENVLRTPMTMADFALMTAAGTGAFNDPVTNANVTNATATQLQTFYNDLVTKYGPSGVHLTNALSDGVLSDTANGNATTIENFAGMMDYLSKMYYYFVGSSDSYVNQLVDKLNKSTSDMQVAMTEYGHGADTDILHVFELANNVFSTKYIMPVNEGSTQQDLKASAMDSYTTLDSTDPTFAKDIFEPFINGIVGTYISEIVPGAEKYIIENVVPAVNTISDTRNSTVSDKAGVLAATNANSNALTHTLMTLDGSYSLTTIITHIEAMYQKIGSSFDGSIFTSWIPAFMSLDSNAYVGVYVGALEPSNNLTFDHDKLAGNATPFYNFSMYNQLYLAYSKAIVSAAYGYAMVGKYNAIKLMYSENPSDPNAVWNGMNVSTKPADIDISKFGSQVAPTSDVAGTTVQNDVIKQTYQQGIWDVYHYIKPFYDQAIKDKAANNAISSSDPDFVNKVWNEVKGSLVDTTGAAVTTNYTGTDTGSANPHDQSNYASPQTQAYLASFYANAVGENQLSYSLQPTLETVVQDASGSVIKTNYTPLGKPVMTGSNGQPLVGSFGGQADLSNLPQTAYDAENNPYQKPANLTSVIIPESGGLINVPYDVETVTAGQVTVQQKGAPADATFDYTITDSTGKVMGGAHGATYSDTNKIDLSDGQTINISVPTTTGYVTSVTPQSSISYNDTINAINKITVNYGHLVNYTVQAKSASGDVLGTSASISGVSGAPIDVSKLPVINGYTAPKFNDNDTNTKNDTPVIPTTDGAVAVTYVGDAQTLTVTQTGAPTGQEMPTPSFTYKVNQDTTEQTGTYGAAINVHTGDKITITPGAVSNYHAAGSAVTVKPTATKAVVNYIGNNATLTINQVGLPAGSNPGFTYVDGSDAAKQGTYGTNLTVHYGDHIVITAGAFPNYTPTFGTETINTMGNTASVNFVYVIDTKTVPLSLANASGQAISGTYDGTTKASDLLKKAVQTGDGTSWLAWNTGALGTYLNDPANSSAKTIFLTSLKNMGTDQNFTKYFSVDGDGTDVKQGGYDYSLTADGIAKINAALFTAGNKYQVTFTPDATKGKVNIKQLGVTVTPVVTGFTSKSTVKTVTPEGGGAPVSESVLTITPTATLTYTVTGKPTTNVPSTTGLVTAFPDADDYAVTNQTDFTQVKVAVSAKGLGVLSAANGNYAFTSATVPVDTVSASFAYTDLGSPVPTVLFTDHVVDMVNASTNGNNRTYTVNLAGFPNGNLYQLQNPADKTVTYNFTNNKSHLIYLTHLNTTIPVTVTDTNGTALKSGTVTVDPLDKPNGTTTVDPTVDGYPVSQLHSITTTYINDVARNPQGVVKLVSTMTADGTSFTTIRTHADGTIENMGTTNATQFQTAGQLMAKMYTGGGSPISFGSPVTITTPNNFVPFASVQVVYNAKATANITFHDDTDNKDLPDTQTVSDFPGGSAQNVVVNIPTNYVLAPSMTTGANLTIAPGVVTYTGRVTNDDYDNAVVHLVHKTTTINPNDTTTDTDDYKATHKMISVNVTTNNPDGGTVTNGTQSAVYTRAALKDAITGAYGYGSDTSWAIDPSAGALKPVSVSVNTGYKATYSGTENGTALTISDNSVANIGTRISDTDISNAVKADNADDVNLAYAVEYTQTNFDPTHGGDTTKGDPEGSQAKYLNGVINVNYTADGATTASINSHDQKIKVYRTATLNSDGKSVSYTPWTKNTNGKVSTDPANPEPADLVDELTKVNAPTVPGFTVDAVSGDTDAVTATDMAEVTPSENDTTTNKTLKRTVDYTAVEYDKNHAGTVEGTQVDYLQGKITVNTSYQGLDTPKAATKQTVNVQRTAHVGADGHSVTYGDWTTSDGQTTTLVTTLTTANATPQPTYDVTSVTGDTGAYDSAAFDKAIDGDATATPAKPAQKASDGYKDTLNRTINYTKHSFGPTDDGGTNDPDGTQAKYLNGEITVHYTAAGANQDLSSLDGQPVKVYRTATVGDDGHSVSYTSWTTNTNGKGGKDSDVLVASLAPADVPGVPGHTLKNIDQSDYTAKDFAGVTAGATDTETTLTRTVNYTTDEYNVTHPGNVDGTQIEYLQGKITVNTSYQGLDTSKGATQETVNVQRTAHVGADGHSVTYGDWTTSDGQTTTLVTALTTANATPQPTYDVTSVTGDTGAYDSAAFDKVIDGDATATPAKPAQKASDGYKDTLNRTINYTKHSFGPTDGGGTNDPDGTQAKYLNGEITVHYTAAGANQDLSSLDGQPVKVYRTATVGDDGHSVSYTSWTTNTNGKGGKDSDVLVASLAPADVPGVPGHTLKNIDQSDYTAEDFAGVTAGATDTETTLTRTVNYTVVPQFKAFVGDALSINPGDYYGPTTKQDPDGGTTTTVTNPKHEVTTIDKTWPDGDKTHVDITPNDTDPSKTAVTMTETTKGQTPVGPVNVPTGTSVTTGKTTVTNNEPKDGVTLKHQPTDTPSDPAGSTTTTTGETILPDGTRAYSKGQVPDAVSVTPGDYYGPTTKQDPDGGTTTTVTNPKHEVTTIDKTWPDGDKTHVDITPNDTDPSKTAVTTTETTKGQTPVGPVNVPTGTSVTTGKTTVTNNEPKDGVTLKHQPTDTPSDPAGSTTTTTGETILPDGTRAYSKGQVPDAVSVTLGDYYGPTTKQDPDGGTTTTVTNPKHEVTTIDKTWPDGDKTHVDITPNDTDPSKTAVTTTETTKGQTPVGPVNVPTNTSVTTGKTTVTNHEPDGGVTLSHQPDDDITGQPTGSTTGETITPNGSISYTKSSMTTPESVTTDDYYDNTQTSGNDNSGRTDTTDTTGTPTGSTVTTGTAVTNPTTTTTGDAIANSGTPNATGTTTANDGTTDTTSATVANTKNGKAGNPTGTTTNQSGSETTTSTSAANTVSNNSTNGTGRNLSNDQATGQVVTASQAGTASVSLKANANKTNQGKLPQTSEASHNETAVFGLLGVILSFFGLAGARRKRHDDD</sequence>